<feature type="transmembrane region" description="Helical" evidence="1">
    <location>
        <begin position="117"/>
        <end position="136"/>
    </location>
</feature>
<keyword evidence="1" id="KW-0472">Membrane</keyword>
<dbReference type="GeneTree" id="ENSGT00990000205087"/>
<dbReference type="Ensembl" id="ENSSHBT00005000424.1">
    <property type="protein sequence ID" value="ENSSHBP00005000332.1"/>
    <property type="gene ID" value="ENSSHBG00005000326.1"/>
</dbReference>
<reference evidence="2 3" key="1">
    <citation type="submission" date="2019-11" db="EMBL/GenBank/DDBJ databases">
        <title>Strigops habroptila (kakapo) genome, bStrHab1, primary haplotype, v2.</title>
        <authorList>
            <person name="Jarvis E.D."/>
            <person name="Howard J."/>
            <person name="Rhie A."/>
            <person name="Phillippy A."/>
            <person name="Korlach J."/>
            <person name="Digby A."/>
            <person name="Iorns D."/>
            <person name="Eason D."/>
            <person name="Robertson B."/>
            <person name="Raemaekers T."/>
            <person name="Howe K."/>
            <person name="Lewin H."/>
            <person name="Damas J."/>
            <person name="Hastie A."/>
            <person name="Tracey A."/>
            <person name="Chow W."/>
            <person name="Fedrigo O."/>
        </authorList>
    </citation>
    <scope>NUCLEOTIDE SEQUENCE [LARGE SCALE GENOMIC DNA]</scope>
</reference>
<evidence type="ECO:0000256" key="1">
    <source>
        <dbReference type="SAM" id="Phobius"/>
    </source>
</evidence>
<dbReference type="AlphaFoldDB" id="A0A672TI29"/>
<dbReference type="Proteomes" id="UP000472266">
    <property type="component" value="Chromosome 13"/>
</dbReference>
<name>A0A672TI29_STRHB</name>
<evidence type="ECO:0000313" key="3">
    <source>
        <dbReference type="Proteomes" id="UP000472266"/>
    </source>
</evidence>
<keyword evidence="1" id="KW-0812">Transmembrane</keyword>
<sequence length="139" mass="16090">NTSKISQIMVEDPHHKQQMGLAKWAHQKCGYLGEKATYRWAQDCGIVIIFDIIKTVIAQCPICQHTQQRTILHIVRGQLNRGKLPRQIWQMDCIGPLPAQLPETPGIGCNRASQLEVWAWMMIRWYLVMYFLISVLSMQ</sequence>
<accession>A0A672TI29</accession>
<proteinExistence type="predicted"/>
<reference evidence="2" key="3">
    <citation type="submission" date="2025-09" db="UniProtKB">
        <authorList>
            <consortium name="Ensembl"/>
        </authorList>
    </citation>
    <scope>IDENTIFICATION</scope>
</reference>
<reference evidence="2" key="2">
    <citation type="submission" date="2025-08" db="UniProtKB">
        <authorList>
            <consortium name="Ensembl"/>
        </authorList>
    </citation>
    <scope>IDENTIFICATION</scope>
</reference>
<evidence type="ECO:0008006" key="4">
    <source>
        <dbReference type="Google" id="ProtNLM"/>
    </source>
</evidence>
<keyword evidence="3" id="KW-1185">Reference proteome</keyword>
<organism evidence="2 3">
    <name type="scientific">Strigops habroptila</name>
    <name type="common">Kakapo</name>
    <dbReference type="NCBI Taxonomy" id="2489341"/>
    <lineage>
        <taxon>Eukaryota</taxon>
        <taxon>Metazoa</taxon>
        <taxon>Chordata</taxon>
        <taxon>Craniata</taxon>
        <taxon>Vertebrata</taxon>
        <taxon>Euteleostomi</taxon>
        <taxon>Archelosauria</taxon>
        <taxon>Archosauria</taxon>
        <taxon>Dinosauria</taxon>
        <taxon>Saurischia</taxon>
        <taxon>Theropoda</taxon>
        <taxon>Coelurosauria</taxon>
        <taxon>Aves</taxon>
        <taxon>Neognathae</taxon>
        <taxon>Neoaves</taxon>
        <taxon>Telluraves</taxon>
        <taxon>Australaves</taxon>
        <taxon>Psittaciformes</taxon>
        <taxon>Psittacidae</taxon>
        <taxon>Strigops</taxon>
    </lineage>
</organism>
<evidence type="ECO:0000313" key="2">
    <source>
        <dbReference type="Ensembl" id="ENSSHBP00005000332.1"/>
    </source>
</evidence>
<dbReference type="InParanoid" id="A0A672TI29"/>
<protein>
    <recommendedName>
        <fullName evidence="4">Integrase zinc-binding domain-containing protein</fullName>
    </recommendedName>
</protein>
<keyword evidence="1" id="KW-1133">Transmembrane helix</keyword>